<keyword evidence="7 11" id="KW-0012">Acyltransferase</keyword>
<feature type="region of interest" description="Disordered" evidence="12">
    <location>
        <begin position="458"/>
        <end position="481"/>
    </location>
</feature>
<evidence type="ECO:0000256" key="9">
    <source>
        <dbReference type="PIRSR" id="PIRSR600101-1"/>
    </source>
</evidence>
<dbReference type="UniPathway" id="UPA00204"/>
<feature type="signal peptide" evidence="13">
    <location>
        <begin position="1"/>
        <end position="35"/>
    </location>
</feature>
<evidence type="ECO:0000256" key="5">
    <source>
        <dbReference type="ARBA" id="ARBA00022801"/>
    </source>
</evidence>
<evidence type="ECO:0000256" key="7">
    <source>
        <dbReference type="ARBA" id="ARBA00023315"/>
    </source>
</evidence>
<dbReference type="Proteomes" id="UP000315252">
    <property type="component" value="Unassembled WGS sequence"/>
</dbReference>
<dbReference type="PRINTS" id="PR01210">
    <property type="entry name" value="GGTRANSPTASE"/>
</dbReference>
<evidence type="ECO:0000313" key="15">
    <source>
        <dbReference type="Proteomes" id="UP000315252"/>
    </source>
</evidence>
<keyword evidence="6 11" id="KW-0865">Zymogen</keyword>
<dbReference type="InterPro" id="IPR029055">
    <property type="entry name" value="Ntn_hydrolases_N"/>
</dbReference>
<evidence type="ECO:0000256" key="2">
    <source>
        <dbReference type="ARBA" id="ARBA00001089"/>
    </source>
</evidence>
<sequence length="593" mass="62669">MTEHHFTISARWSSGCRAIVALGLVASLGFGNALAQDPQPESGTGRLSKESVSSETFMVSAANPLAAQAGYDVLKAGGTAIDAAVAVQMLLNLVEPQSSGIGGGAFLLYWDADSKILETYDGRETAPAAATPGYFLKEDGTPKGFWEAVVGGRSVGVPGTLRLLEVAHGKHGTSNWSDLFQPAISLADAGFEISPRMAKSIAGAQERGLDKFPAARAYFFNADGTPKAAGTVLKNPEFAATLRAIAEGGADVFYKGDVAKNIVEAVRATTENPGILTLEDFANYEVKEREPVCMNYRSHRVCGMGPPTSGGLTVGQILSVLSHFDLPAMGPGPEAAHLFAEAAKLAYADRGLYMADSDFVRMPTKGLLDGDYLSERASLIKRDGAMGKAEPGTPPWKDAALRSPDEDLERPGTSHFVIRDSYGNAVSMTTTIETGFGSRVMVNGFLLNNELTDFSRVPEKDGKPIANRVEGGKRPRSSMAPTIVFDGQGEPVLLIGSPGGSRIINYVAKTLVAVLDWEMDIQKAIDLGHFVNRNGATDLEQGTEAAGYQAALEALGHEVAVRDLNSGLHGIVIAKDKLTGGADPRREGLVLGD</sequence>
<feature type="binding site" evidence="10">
    <location>
        <begin position="477"/>
        <end position="478"/>
    </location>
    <ligand>
        <name>L-glutamate</name>
        <dbReference type="ChEBI" id="CHEBI:29985"/>
    </ligand>
</feature>
<keyword evidence="5 11" id="KW-0378">Hydrolase</keyword>
<dbReference type="OrthoDB" id="9781342at2"/>
<feature type="binding site" evidence="10">
    <location>
        <position position="123"/>
    </location>
    <ligand>
        <name>L-glutamate</name>
        <dbReference type="ChEBI" id="CHEBI:29985"/>
    </ligand>
</feature>
<comment type="subunit">
    <text evidence="11">This enzyme consists of two polypeptide chains, which are synthesized in precursor form from a single polypeptide.</text>
</comment>
<feature type="binding site" evidence="10">
    <location>
        <position position="500"/>
    </location>
    <ligand>
        <name>L-glutamate</name>
        <dbReference type="ChEBI" id="CHEBI:29985"/>
    </ligand>
</feature>
<dbReference type="GO" id="GO:0103068">
    <property type="term" value="F:leukotriene C4 gamma-glutamyl transferase activity"/>
    <property type="evidence" value="ECO:0007669"/>
    <property type="project" value="UniProtKB-EC"/>
</dbReference>
<evidence type="ECO:0000256" key="3">
    <source>
        <dbReference type="ARBA" id="ARBA00009381"/>
    </source>
</evidence>
<keyword evidence="4 11" id="KW-0808">Transferase</keyword>
<dbReference type="PANTHER" id="PTHR43199">
    <property type="entry name" value="GLUTATHIONE HYDROLASE"/>
    <property type="match status" value="1"/>
</dbReference>
<evidence type="ECO:0000256" key="12">
    <source>
        <dbReference type="SAM" id="MobiDB-lite"/>
    </source>
</evidence>
<dbReference type="InterPro" id="IPR043137">
    <property type="entry name" value="GGT_ssub_C"/>
</dbReference>
<comment type="similarity">
    <text evidence="3 11">Belongs to the gamma-glutamyltransferase family.</text>
</comment>
<comment type="PTM">
    <text evidence="11">Cleaved by autocatalysis into a large and a small subunit.</text>
</comment>
<dbReference type="EMBL" id="VHSH01000002">
    <property type="protein sequence ID" value="TQV81919.1"/>
    <property type="molecule type" value="Genomic_DNA"/>
</dbReference>
<reference evidence="14 15" key="1">
    <citation type="submission" date="2019-06" db="EMBL/GenBank/DDBJ databases">
        <title>Whole genome sequence for Rhodospirillaceae sp. R148.</title>
        <authorList>
            <person name="Wang G."/>
        </authorList>
    </citation>
    <scope>NUCLEOTIDE SEQUENCE [LARGE SCALE GENOMIC DNA]</scope>
    <source>
        <strain evidence="14 15">R148</strain>
    </source>
</reference>
<evidence type="ECO:0000256" key="10">
    <source>
        <dbReference type="PIRSR" id="PIRSR600101-2"/>
    </source>
</evidence>
<dbReference type="EC" id="2.3.2.2" evidence="11"/>
<comment type="catalytic activity">
    <reaction evidence="2 11">
        <text>glutathione + H2O = L-cysteinylglycine + L-glutamate</text>
        <dbReference type="Rhea" id="RHEA:28807"/>
        <dbReference type="ChEBI" id="CHEBI:15377"/>
        <dbReference type="ChEBI" id="CHEBI:29985"/>
        <dbReference type="ChEBI" id="CHEBI:57925"/>
        <dbReference type="ChEBI" id="CHEBI:61694"/>
        <dbReference type="EC" id="3.4.19.13"/>
    </reaction>
</comment>
<keyword evidence="13" id="KW-0732">Signal</keyword>
<proteinExistence type="inferred from homology"/>
<dbReference type="InterPro" id="IPR000101">
    <property type="entry name" value="GGT_peptidase"/>
</dbReference>
<keyword evidence="11" id="KW-0317">Glutathione biosynthesis</keyword>
<dbReference type="GO" id="GO:0006751">
    <property type="term" value="P:glutathione catabolic process"/>
    <property type="evidence" value="ECO:0007669"/>
    <property type="project" value="UniProtKB-UniRule"/>
</dbReference>
<evidence type="ECO:0000256" key="4">
    <source>
        <dbReference type="ARBA" id="ARBA00022679"/>
    </source>
</evidence>
<dbReference type="Pfam" id="PF01019">
    <property type="entry name" value="G_glu_transpept"/>
    <property type="match status" value="1"/>
</dbReference>
<keyword evidence="15" id="KW-1185">Reference proteome</keyword>
<evidence type="ECO:0000256" key="6">
    <source>
        <dbReference type="ARBA" id="ARBA00023145"/>
    </source>
</evidence>
<evidence type="ECO:0000256" key="8">
    <source>
        <dbReference type="ARBA" id="ARBA00047417"/>
    </source>
</evidence>
<dbReference type="Gene3D" id="3.60.20.40">
    <property type="match status" value="1"/>
</dbReference>
<feature type="compositionally biased region" description="Basic and acidic residues" evidence="12">
    <location>
        <begin position="399"/>
        <end position="412"/>
    </location>
</feature>
<dbReference type="InterPro" id="IPR051792">
    <property type="entry name" value="GGT_bact"/>
</dbReference>
<gene>
    <name evidence="14" type="primary">ggt</name>
    <name evidence="14" type="ORF">FKG95_06700</name>
</gene>
<comment type="caution">
    <text evidence="14">The sequence shown here is derived from an EMBL/GenBank/DDBJ whole genome shotgun (WGS) entry which is preliminary data.</text>
</comment>
<evidence type="ECO:0000313" key="14">
    <source>
        <dbReference type="EMBL" id="TQV81919.1"/>
    </source>
</evidence>
<feature type="active site" description="Nucleophile" evidence="9">
    <location>
        <position position="413"/>
    </location>
</feature>
<dbReference type="PANTHER" id="PTHR43199:SF1">
    <property type="entry name" value="GLUTATHIONE HYDROLASE PROENZYME"/>
    <property type="match status" value="1"/>
</dbReference>
<accession>A0A545TXG9</accession>
<organism evidence="14 15">
    <name type="scientific">Denitrobaculum tricleocarpae</name>
    <dbReference type="NCBI Taxonomy" id="2591009"/>
    <lineage>
        <taxon>Bacteria</taxon>
        <taxon>Pseudomonadati</taxon>
        <taxon>Pseudomonadota</taxon>
        <taxon>Alphaproteobacteria</taxon>
        <taxon>Rhodospirillales</taxon>
        <taxon>Rhodospirillaceae</taxon>
        <taxon>Denitrobaculum</taxon>
    </lineage>
</organism>
<comment type="catalytic activity">
    <reaction evidence="1 11">
        <text>an S-substituted glutathione + H2O = an S-substituted L-cysteinylglycine + L-glutamate</text>
        <dbReference type="Rhea" id="RHEA:59468"/>
        <dbReference type="ChEBI" id="CHEBI:15377"/>
        <dbReference type="ChEBI" id="CHEBI:29985"/>
        <dbReference type="ChEBI" id="CHEBI:90779"/>
        <dbReference type="ChEBI" id="CHEBI:143103"/>
        <dbReference type="EC" id="3.4.19.13"/>
    </reaction>
</comment>
<dbReference type="EC" id="3.4.19.13" evidence="11"/>
<dbReference type="GO" id="GO:0006750">
    <property type="term" value="P:glutathione biosynthetic process"/>
    <property type="evidence" value="ECO:0007669"/>
    <property type="project" value="UniProtKB-KW"/>
</dbReference>
<dbReference type="SUPFAM" id="SSF56235">
    <property type="entry name" value="N-terminal nucleophile aminohydrolases (Ntn hydrolases)"/>
    <property type="match status" value="1"/>
</dbReference>
<feature type="chain" id="PRO_5021811178" description="Glutathione hydrolase proenzyme" evidence="13">
    <location>
        <begin position="36"/>
        <end position="593"/>
    </location>
</feature>
<name>A0A545TXG9_9PROT</name>
<comment type="catalytic activity">
    <reaction evidence="8 11">
        <text>an N-terminal (5-L-glutamyl)-[peptide] + an alpha-amino acid = 5-L-glutamyl amino acid + an N-terminal L-alpha-aminoacyl-[peptide]</text>
        <dbReference type="Rhea" id="RHEA:23904"/>
        <dbReference type="Rhea" id="RHEA-COMP:9780"/>
        <dbReference type="Rhea" id="RHEA-COMP:9795"/>
        <dbReference type="ChEBI" id="CHEBI:77644"/>
        <dbReference type="ChEBI" id="CHEBI:78597"/>
        <dbReference type="ChEBI" id="CHEBI:78599"/>
        <dbReference type="ChEBI" id="CHEBI:78608"/>
        <dbReference type="EC" id="2.3.2.2"/>
    </reaction>
</comment>
<feature type="region of interest" description="Disordered" evidence="12">
    <location>
        <begin position="385"/>
        <end position="412"/>
    </location>
</feature>
<dbReference type="InterPro" id="IPR043138">
    <property type="entry name" value="GGT_lsub"/>
</dbReference>
<dbReference type="NCBIfam" id="TIGR00066">
    <property type="entry name" value="g_glut_trans"/>
    <property type="match status" value="1"/>
</dbReference>
<dbReference type="Gene3D" id="1.10.246.130">
    <property type="match status" value="1"/>
</dbReference>
<protein>
    <recommendedName>
        <fullName evidence="11">Glutathione hydrolase proenzyme</fullName>
        <ecNumber evidence="11">2.3.2.2</ecNumber>
        <ecNumber evidence="11">3.4.19.13</ecNumber>
    </recommendedName>
    <component>
        <recommendedName>
            <fullName evidence="11">Glutathione hydrolase large chain</fullName>
        </recommendedName>
    </component>
    <component>
        <recommendedName>
            <fullName evidence="11">Glutathione hydrolase small chain</fullName>
        </recommendedName>
    </component>
</protein>
<feature type="binding site" evidence="10">
    <location>
        <position position="453"/>
    </location>
    <ligand>
        <name>L-glutamate</name>
        <dbReference type="ChEBI" id="CHEBI:29985"/>
    </ligand>
</feature>
<dbReference type="GO" id="GO:0036374">
    <property type="term" value="F:glutathione hydrolase activity"/>
    <property type="evidence" value="ECO:0007669"/>
    <property type="project" value="UniProtKB-UniRule"/>
</dbReference>
<comment type="pathway">
    <text evidence="11">Sulfur metabolism; glutathione metabolism.</text>
</comment>
<evidence type="ECO:0000256" key="1">
    <source>
        <dbReference type="ARBA" id="ARBA00001049"/>
    </source>
</evidence>
<dbReference type="AlphaFoldDB" id="A0A545TXG9"/>
<dbReference type="RefSeq" id="WP_142895550.1">
    <property type="nucleotide sequence ID" value="NZ_ML660053.1"/>
</dbReference>
<evidence type="ECO:0000256" key="11">
    <source>
        <dbReference type="RuleBase" id="RU368036"/>
    </source>
</evidence>
<evidence type="ECO:0000256" key="13">
    <source>
        <dbReference type="SAM" id="SignalP"/>
    </source>
</evidence>